<dbReference type="AlphaFoldDB" id="A0A139XXX3"/>
<reference evidence="3 4" key="1">
    <citation type="journal article" date="2016" name="Nat. Commun.">
        <title>Local admixture of amplified and diversified secreted pathogenesis determinants shapes mosaic Toxoplasma gondii genomes.</title>
        <authorList>
            <person name="Lorenzi H."/>
            <person name="Khan A."/>
            <person name="Behnke M.S."/>
            <person name="Namasivayam S."/>
            <person name="Swapna L.S."/>
            <person name="Hadjithomas M."/>
            <person name="Karamycheva S."/>
            <person name="Pinney D."/>
            <person name="Brunk B.P."/>
            <person name="Ajioka J.W."/>
            <person name="Ajzenberg D."/>
            <person name="Boothroyd J.C."/>
            <person name="Boyle J.P."/>
            <person name="Darde M.L."/>
            <person name="Diaz-Miranda M.A."/>
            <person name="Dubey J.P."/>
            <person name="Fritz H.M."/>
            <person name="Gennari S.M."/>
            <person name="Gregory B.D."/>
            <person name="Kim K."/>
            <person name="Saeij J.P."/>
            <person name="Su C."/>
            <person name="White M.W."/>
            <person name="Zhu X.Q."/>
            <person name="Howe D.K."/>
            <person name="Rosenthal B.M."/>
            <person name="Grigg M.E."/>
            <person name="Parkinson J."/>
            <person name="Liu L."/>
            <person name="Kissinger J.C."/>
            <person name="Roos D.S."/>
            <person name="Sibley L.D."/>
        </authorList>
    </citation>
    <scope>NUCLEOTIDE SEQUENCE [LARGE SCALE GENOMIC DNA]</scope>
    <source>
        <strain evidence="3 4">ARI</strain>
    </source>
</reference>
<dbReference type="OrthoDB" id="10472185at2759"/>
<dbReference type="Proteomes" id="UP000074247">
    <property type="component" value="Unassembled WGS sequence"/>
</dbReference>
<sequence>MMTTPRSMEVESSSAAASPQRSLAGSEEKPSSGSVPSARDASPPHTANSSARSEYMTRPRQEGEGSSPTPKSSLSVAKAGRPLNSQTASSTRSPPGSTRQGLSAFGGRGTPAPTSAERAVGVGGLRQDSELSRANSSAGSRTMRPGVFSRVHAPPAPHSIEVRGNLVVQNVSSVEEVLALLEDENSPFSLQLQDVELRVGPNQVAGLGAAIPDLREHLRALQREQDESHALGRTRETAGTSRSASLRTNVVLRGVVEGRRNLGSRAPQVAARGPRAPIAGALRPATSLASVPARRLPSGPPPSSSAVLPSATEVRAARARAAVATASGAQRPAEANEALHAQEQSQSLMARLSEVQEEVKSLLANEGVVPAADATKGKGDGKGREGEGDKKGDFGGKGRFQGSDKGIPESGSAKDFSASSNGASRAASSSSKPASSHPGNHGEAQETTSDGDLNPAEKGKSGKGSEERENAEKDEKERDATERMEQEKEVKEKIEKNEAEKEIEETVKPGGVAEGAGKKDNGKQEGQEEPARSGIKATIEGVFRQVPSSENIDEMAQQGEAPQVEGESIQAESKKSENAEDGKKEDTQNDETPKEETPKEDTPEEETPKETSNEEAPKEEVSSSWFW</sequence>
<gene>
    <name evidence="3" type="ORF">TGARI_220510</name>
</gene>
<feature type="compositionally biased region" description="Basic and acidic residues" evidence="2">
    <location>
        <begin position="375"/>
        <end position="396"/>
    </location>
</feature>
<feature type="compositionally biased region" description="Low complexity" evidence="2">
    <location>
        <begin position="417"/>
        <end position="436"/>
    </location>
</feature>
<organism evidence="3 4">
    <name type="scientific">Toxoplasma gondii ARI</name>
    <dbReference type="NCBI Taxonomy" id="1074872"/>
    <lineage>
        <taxon>Eukaryota</taxon>
        <taxon>Sar</taxon>
        <taxon>Alveolata</taxon>
        <taxon>Apicomplexa</taxon>
        <taxon>Conoidasida</taxon>
        <taxon>Coccidia</taxon>
        <taxon>Eucoccidiorida</taxon>
        <taxon>Eimeriorina</taxon>
        <taxon>Sarcocystidae</taxon>
        <taxon>Toxoplasma</taxon>
    </lineage>
</organism>
<feature type="compositionally biased region" description="Basic and acidic residues" evidence="2">
    <location>
        <begin position="572"/>
        <end position="621"/>
    </location>
</feature>
<feature type="region of interest" description="Disordered" evidence="2">
    <location>
        <begin position="224"/>
        <end position="243"/>
    </location>
</feature>
<feature type="region of interest" description="Disordered" evidence="2">
    <location>
        <begin position="371"/>
        <end position="627"/>
    </location>
</feature>
<name>A0A139XXX3_TOXGO</name>
<feature type="compositionally biased region" description="Basic and acidic residues" evidence="2">
    <location>
        <begin position="455"/>
        <end position="507"/>
    </location>
</feature>
<accession>A0A139XXX3</accession>
<feature type="compositionally biased region" description="Basic and acidic residues" evidence="2">
    <location>
        <begin position="516"/>
        <end position="531"/>
    </location>
</feature>
<proteinExistence type="predicted"/>
<feature type="region of interest" description="Disordered" evidence="2">
    <location>
        <begin position="1"/>
        <end position="146"/>
    </location>
</feature>
<comment type="caution">
    <text evidence="3">The sequence shown here is derived from an EMBL/GenBank/DDBJ whole genome shotgun (WGS) entry which is preliminary data.</text>
</comment>
<feature type="coiled-coil region" evidence="1">
    <location>
        <begin position="338"/>
        <end position="365"/>
    </location>
</feature>
<dbReference type="VEuPathDB" id="ToxoDB:TGARI_220510"/>
<protein>
    <submittedName>
        <fullName evidence="3">Uncharacterized protein</fullName>
    </submittedName>
</protein>
<feature type="compositionally biased region" description="Polar residues" evidence="2">
    <location>
        <begin position="83"/>
        <end position="101"/>
    </location>
</feature>
<feature type="compositionally biased region" description="Polar residues" evidence="2">
    <location>
        <begin position="64"/>
        <end position="75"/>
    </location>
</feature>
<evidence type="ECO:0000256" key="2">
    <source>
        <dbReference type="SAM" id="MobiDB-lite"/>
    </source>
</evidence>
<evidence type="ECO:0000256" key="1">
    <source>
        <dbReference type="SAM" id="Coils"/>
    </source>
</evidence>
<feature type="compositionally biased region" description="Basic and acidic residues" evidence="2">
    <location>
        <begin position="224"/>
        <end position="236"/>
    </location>
</feature>
<evidence type="ECO:0000313" key="4">
    <source>
        <dbReference type="Proteomes" id="UP000074247"/>
    </source>
</evidence>
<keyword evidence="1" id="KW-0175">Coiled coil</keyword>
<dbReference type="EMBL" id="AGQS02004631">
    <property type="protein sequence ID" value="KYF43600.1"/>
    <property type="molecule type" value="Genomic_DNA"/>
</dbReference>
<evidence type="ECO:0000313" key="3">
    <source>
        <dbReference type="EMBL" id="KYF43600.1"/>
    </source>
</evidence>